<dbReference type="AlphaFoldDB" id="A0A395N990"/>
<dbReference type="PANTHER" id="PTHR46231:SF1">
    <property type="entry name" value="ANKYRIN REPEAT AND BTB_POZ DOMAIN-CONTAINING PROTEIN 1"/>
    <property type="match status" value="1"/>
</dbReference>
<dbReference type="CDD" id="cd18497">
    <property type="entry name" value="BACK_ABTB1_BPOZ"/>
    <property type="match status" value="1"/>
</dbReference>
<keyword evidence="2 3" id="KW-0040">ANK repeat</keyword>
<evidence type="ECO:0000259" key="5">
    <source>
        <dbReference type="PROSITE" id="PS50097"/>
    </source>
</evidence>
<dbReference type="Gene3D" id="1.25.40.20">
    <property type="entry name" value="Ankyrin repeat-containing domain"/>
    <property type="match status" value="1"/>
</dbReference>
<dbReference type="InterPro" id="IPR036770">
    <property type="entry name" value="Ankyrin_rpt-contain_sf"/>
</dbReference>
<dbReference type="CDD" id="cd18186">
    <property type="entry name" value="BTB_POZ_ZBTB_KLHL-like"/>
    <property type="match status" value="1"/>
</dbReference>
<dbReference type="SUPFAM" id="SSF48403">
    <property type="entry name" value="Ankyrin repeat"/>
    <property type="match status" value="1"/>
</dbReference>
<feature type="repeat" description="ANK" evidence="3">
    <location>
        <begin position="67"/>
        <end position="92"/>
    </location>
</feature>
<dbReference type="GO" id="GO:0005737">
    <property type="term" value="C:cytoplasm"/>
    <property type="evidence" value="ECO:0007669"/>
    <property type="project" value="TreeGrafter"/>
</dbReference>
<dbReference type="EMBL" id="PXOA01000799">
    <property type="protein sequence ID" value="RFU72685.1"/>
    <property type="molecule type" value="Genomic_DNA"/>
</dbReference>
<dbReference type="GO" id="GO:0000151">
    <property type="term" value="C:ubiquitin ligase complex"/>
    <property type="evidence" value="ECO:0007669"/>
    <property type="project" value="TreeGrafter"/>
</dbReference>
<keyword evidence="7" id="KW-1185">Reference proteome</keyword>
<accession>A0A395N990</accession>
<evidence type="ECO:0000256" key="1">
    <source>
        <dbReference type="ARBA" id="ARBA00022737"/>
    </source>
</evidence>
<reference evidence="6 7" key="1">
    <citation type="journal article" date="2018" name="PLoS Pathog.">
        <title>Evolution of structural diversity of trichothecenes, a family of toxins produced by plant pathogenic and entomopathogenic fungi.</title>
        <authorList>
            <person name="Proctor R.H."/>
            <person name="McCormick S.P."/>
            <person name="Kim H.S."/>
            <person name="Cardoza R.E."/>
            <person name="Stanley A.M."/>
            <person name="Lindo L."/>
            <person name="Kelly A."/>
            <person name="Brown D.W."/>
            <person name="Lee T."/>
            <person name="Vaughan M.M."/>
            <person name="Alexander N.J."/>
            <person name="Busman M."/>
            <person name="Gutierrez S."/>
        </authorList>
    </citation>
    <scope>NUCLEOTIDE SEQUENCE [LARGE SCALE GENOMIC DNA]</scope>
    <source>
        <strain evidence="6 7">IBT 40837</strain>
    </source>
</reference>
<dbReference type="Pfam" id="PF00651">
    <property type="entry name" value="BTB"/>
    <property type="match status" value="2"/>
</dbReference>
<sequence>MVLGKHELEGKLGEESLLIKSGVLRDENPLDTSAEFHDFLLACRRGDLRKCQELIGMGVNINGKDKFDYTPLIIASLCGHYELVQLLLESGALAERNTFQGERCIYNALNDRIRNLLLQYDFSKSSDPYVYWSSHISALLGRPAPQTTDISLDAETRSFNLHKFLLASRTPYFRRKLEAAPETASWKVSSTIPVEAFQIAVRYIYLGEVPKDLAPPGSSATEEEVAKGLDKISKLLEIEQLWEAILVGNDRRLSRQRYQDEVERALNQVGEFFQQSVLAHKMVVDTDRVDEVRWKHDNSIFADVLLRADEPSITDEAADGSTDPTSNGYSSAGIPIGPSQASAGVKKTRKSVLYPAHKAMLIRSEYFDKMFSGDFLESQKSEHLHVITVDCTPAVLELILSFLYTENATCPLEHALDLLYAADMLFLDSLKNKAAVAISTLGSGTNNALVDRTHNANGNAEQDLVEVEPINIYDVIHAAWDLRVQRLEEFAARYLAHRLEDYIDEPDFHELIRESADRLQKREETDTIELLDDIRYYLSERFRLRFEDAGLEEMMDEEGEISAEMVAALANGAADAAAAQPEAIKGENGQTEGGEDAARTLDGEDAEDEFASDAINYQILLNKIDAMLEGLKLDA</sequence>
<dbReference type="SMART" id="SM00248">
    <property type="entry name" value="ANK"/>
    <property type="match status" value="2"/>
</dbReference>
<dbReference type="Proteomes" id="UP000266272">
    <property type="component" value="Unassembled WGS sequence"/>
</dbReference>
<feature type="region of interest" description="Disordered" evidence="4">
    <location>
        <begin position="578"/>
        <end position="597"/>
    </location>
</feature>
<dbReference type="SMART" id="SM00225">
    <property type="entry name" value="BTB"/>
    <property type="match status" value="2"/>
</dbReference>
<dbReference type="InterPro" id="IPR044515">
    <property type="entry name" value="ABTB1"/>
</dbReference>
<feature type="region of interest" description="Disordered" evidence="4">
    <location>
        <begin position="314"/>
        <end position="333"/>
    </location>
</feature>
<dbReference type="PROSITE" id="PS50088">
    <property type="entry name" value="ANK_REPEAT"/>
    <property type="match status" value="1"/>
</dbReference>
<protein>
    <submittedName>
        <fullName evidence="6">Ankyrin repeat and btb poz domain-containing 1</fullName>
    </submittedName>
</protein>
<dbReference type="STRING" id="490622.A0A395N990"/>
<evidence type="ECO:0000313" key="6">
    <source>
        <dbReference type="EMBL" id="RFU72685.1"/>
    </source>
</evidence>
<evidence type="ECO:0000256" key="2">
    <source>
        <dbReference type="ARBA" id="ARBA00023043"/>
    </source>
</evidence>
<evidence type="ECO:0000256" key="4">
    <source>
        <dbReference type="SAM" id="MobiDB-lite"/>
    </source>
</evidence>
<name>A0A395N990_TRIAR</name>
<comment type="caution">
    <text evidence="6">The sequence shown here is derived from an EMBL/GenBank/DDBJ whole genome shotgun (WGS) entry which is preliminary data.</text>
</comment>
<organism evidence="6 7">
    <name type="scientific">Trichoderma arundinaceum</name>
    <dbReference type="NCBI Taxonomy" id="490622"/>
    <lineage>
        <taxon>Eukaryota</taxon>
        <taxon>Fungi</taxon>
        <taxon>Dikarya</taxon>
        <taxon>Ascomycota</taxon>
        <taxon>Pezizomycotina</taxon>
        <taxon>Sordariomycetes</taxon>
        <taxon>Hypocreomycetidae</taxon>
        <taxon>Hypocreales</taxon>
        <taxon>Hypocreaceae</taxon>
        <taxon>Trichoderma</taxon>
    </lineage>
</organism>
<dbReference type="Gene3D" id="3.30.710.10">
    <property type="entry name" value="Potassium Channel Kv1.1, Chain A"/>
    <property type="match status" value="2"/>
</dbReference>
<dbReference type="PANTHER" id="PTHR46231">
    <property type="entry name" value="ANKYRIN REPEAT AND BTB/POZ DOMAIN-CONTAINING PROTEIN 1"/>
    <property type="match status" value="1"/>
</dbReference>
<dbReference type="InterPro" id="IPR002110">
    <property type="entry name" value="Ankyrin_rpt"/>
</dbReference>
<gene>
    <name evidence="6" type="ORF">TARUN_9562</name>
</gene>
<dbReference type="Pfam" id="PF13637">
    <property type="entry name" value="Ank_4"/>
    <property type="match status" value="1"/>
</dbReference>
<evidence type="ECO:0000256" key="3">
    <source>
        <dbReference type="PROSITE-ProRule" id="PRU00023"/>
    </source>
</evidence>
<dbReference type="PROSITE" id="PS50297">
    <property type="entry name" value="ANK_REP_REGION"/>
    <property type="match status" value="1"/>
</dbReference>
<keyword evidence="1" id="KW-0677">Repeat</keyword>
<dbReference type="PROSITE" id="PS50097">
    <property type="entry name" value="BTB"/>
    <property type="match status" value="2"/>
</dbReference>
<dbReference type="FunFam" id="1.25.40.20:FF:000248">
    <property type="entry name" value="Ankyrin repeat and BTB/POZ domain protein"/>
    <property type="match status" value="1"/>
</dbReference>
<dbReference type="SUPFAM" id="SSF54695">
    <property type="entry name" value="POZ domain"/>
    <property type="match status" value="2"/>
</dbReference>
<dbReference type="OrthoDB" id="684045at2759"/>
<proteinExistence type="predicted"/>
<feature type="domain" description="BTB" evidence="5">
    <location>
        <begin position="339"/>
        <end position="412"/>
    </location>
</feature>
<dbReference type="InterPro" id="IPR011333">
    <property type="entry name" value="SKP1/BTB/POZ_sf"/>
</dbReference>
<evidence type="ECO:0000313" key="7">
    <source>
        <dbReference type="Proteomes" id="UP000266272"/>
    </source>
</evidence>
<feature type="domain" description="BTB" evidence="5">
    <location>
        <begin position="148"/>
        <end position="213"/>
    </location>
</feature>
<dbReference type="InterPro" id="IPR000210">
    <property type="entry name" value="BTB/POZ_dom"/>
</dbReference>